<comment type="caution">
    <text evidence="2">The sequence shown here is derived from an EMBL/GenBank/DDBJ whole genome shotgun (WGS) entry which is preliminary data.</text>
</comment>
<dbReference type="InterPro" id="IPR001509">
    <property type="entry name" value="Epimerase_deHydtase"/>
</dbReference>
<dbReference type="RefSeq" id="WP_406750799.1">
    <property type="nucleotide sequence ID" value="NZ_JBEWZH010000004.1"/>
</dbReference>
<dbReference type="PANTHER" id="PTHR43245">
    <property type="entry name" value="BIFUNCTIONAL POLYMYXIN RESISTANCE PROTEIN ARNA"/>
    <property type="match status" value="1"/>
</dbReference>
<dbReference type="SUPFAM" id="SSF51735">
    <property type="entry name" value="NAD(P)-binding Rossmann-fold domains"/>
    <property type="match status" value="1"/>
</dbReference>
<gene>
    <name evidence="2" type="ORF">U0R11_06720</name>
</gene>
<dbReference type="Pfam" id="PF01370">
    <property type="entry name" value="Epimerase"/>
    <property type="match status" value="1"/>
</dbReference>
<dbReference type="EMBL" id="JBEWZH010000004">
    <property type="protein sequence ID" value="MFL0162080.1"/>
    <property type="molecule type" value="Genomic_DNA"/>
</dbReference>
<dbReference type="InterPro" id="IPR036291">
    <property type="entry name" value="NAD(P)-bd_dom_sf"/>
</dbReference>
<dbReference type="Proteomes" id="UP001623558">
    <property type="component" value="Unassembled WGS sequence"/>
</dbReference>
<dbReference type="PANTHER" id="PTHR43245:SF58">
    <property type="entry name" value="BLL5923 PROTEIN"/>
    <property type="match status" value="1"/>
</dbReference>
<evidence type="ECO:0000313" key="2">
    <source>
        <dbReference type="EMBL" id="MFL0162080.1"/>
    </source>
</evidence>
<dbReference type="InterPro" id="IPR050177">
    <property type="entry name" value="Lipid_A_modif_metabolic_enz"/>
</dbReference>
<reference evidence="2 3" key="1">
    <citation type="submission" date="2024-07" db="EMBL/GenBank/DDBJ databases">
        <authorList>
            <person name="Pitt A."/>
            <person name="Hahn M.W."/>
        </authorList>
    </citation>
    <scope>NUCLEOTIDE SEQUENCE [LARGE SCALE GENOMIC DNA]</scope>
    <source>
        <strain evidence="2 3">1-SAACH-A3</strain>
    </source>
</reference>
<evidence type="ECO:0000259" key="1">
    <source>
        <dbReference type="Pfam" id="PF01370"/>
    </source>
</evidence>
<sequence length="303" mass="33694">MHKSILISGSSGFVGKNLSASLLANSYLVQNLPRKDLHSINLPIELDVLIHLAGKAHDLKNVSDPSEYYAVNTELTKQIFDAFLKSTASTFIFMSSVKASADTVVGTLTEHVHPNPQTHYGKSKLLAEEYILSQPIPEGKRVYILRPCMIHGPGNKGNLNLLYEVVRRGIPWPLGAFSNHRSFCSIDNLVFVIQELISRKEIPSGIYQVADDEAFSTNELIQLMAKSVGKKAVIWNLPQLWIKGMARLGDWIHLPLNSERLTKLTESYVVSNEKITQAIGKKMPLNSRDGILKTLSSFLQSSK</sequence>
<proteinExistence type="predicted"/>
<evidence type="ECO:0000313" key="3">
    <source>
        <dbReference type="Proteomes" id="UP001623558"/>
    </source>
</evidence>
<name>A0ABW8RTN1_9BACT</name>
<accession>A0ABW8RTN1</accession>
<organism evidence="2 3">
    <name type="scientific">Aquirufa salirivi</name>
    <dbReference type="NCBI Taxonomy" id="3104729"/>
    <lineage>
        <taxon>Bacteria</taxon>
        <taxon>Pseudomonadati</taxon>
        <taxon>Bacteroidota</taxon>
        <taxon>Cytophagia</taxon>
        <taxon>Cytophagales</taxon>
        <taxon>Flectobacillaceae</taxon>
        <taxon>Aquirufa</taxon>
    </lineage>
</organism>
<protein>
    <submittedName>
        <fullName evidence="2">NAD-dependent epimerase/dehydratase family protein</fullName>
    </submittedName>
</protein>
<dbReference type="Gene3D" id="3.40.50.720">
    <property type="entry name" value="NAD(P)-binding Rossmann-like Domain"/>
    <property type="match status" value="1"/>
</dbReference>
<keyword evidence="3" id="KW-1185">Reference proteome</keyword>
<feature type="domain" description="NAD-dependent epimerase/dehydratase" evidence="1">
    <location>
        <begin position="5"/>
        <end position="208"/>
    </location>
</feature>